<proteinExistence type="predicted"/>
<sequence length="56" mass="6940">MRRTHRMSFLLNDEEFKMLNHYVAKYRINNTSRFMRETLMRSILQQLDKDSPTLFD</sequence>
<dbReference type="EMBL" id="JACHYB010000001">
    <property type="protein sequence ID" value="MBB3186590.1"/>
    <property type="molecule type" value="Genomic_DNA"/>
</dbReference>
<reference evidence="1 2" key="1">
    <citation type="submission" date="2020-08" db="EMBL/GenBank/DDBJ databases">
        <title>Genomic Encyclopedia of Type Strains, Phase IV (KMG-IV): sequencing the most valuable type-strain genomes for metagenomic binning, comparative biology and taxonomic classification.</title>
        <authorList>
            <person name="Goeker M."/>
        </authorList>
    </citation>
    <scope>NUCLEOTIDE SEQUENCE [LARGE SCALE GENOMIC DNA]</scope>
    <source>
        <strain evidence="1 2">DSM 27471</strain>
    </source>
</reference>
<name>A0A7W5H1D6_9PORP</name>
<organism evidence="1 2">
    <name type="scientific">Microbacter margulisiae</name>
    <dbReference type="NCBI Taxonomy" id="1350067"/>
    <lineage>
        <taxon>Bacteria</taxon>
        <taxon>Pseudomonadati</taxon>
        <taxon>Bacteroidota</taxon>
        <taxon>Bacteroidia</taxon>
        <taxon>Bacteroidales</taxon>
        <taxon>Porphyromonadaceae</taxon>
        <taxon>Microbacter</taxon>
    </lineage>
</organism>
<evidence type="ECO:0000313" key="1">
    <source>
        <dbReference type="EMBL" id="MBB3186590.1"/>
    </source>
</evidence>
<protein>
    <submittedName>
        <fullName evidence="1">Uncharacterized protein</fullName>
    </submittedName>
</protein>
<gene>
    <name evidence="1" type="ORF">FHX64_000753</name>
</gene>
<keyword evidence="2" id="KW-1185">Reference proteome</keyword>
<dbReference type="Proteomes" id="UP000544222">
    <property type="component" value="Unassembled WGS sequence"/>
</dbReference>
<comment type="caution">
    <text evidence="1">The sequence shown here is derived from an EMBL/GenBank/DDBJ whole genome shotgun (WGS) entry which is preliminary data.</text>
</comment>
<dbReference type="AlphaFoldDB" id="A0A7W5H1D6"/>
<evidence type="ECO:0000313" key="2">
    <source>
        <dbReference type="Proteomes" id="UP000544222"/>
    </source>
</evidence>
<dbReference type="RefSeq" id="WP_183412462.1">
    <property type="nucleotide sequence ID" value="NZ_JACHYB010000001.1"/>
</dbReference>
<accession>A0A7W5H1D6</accession>